<dbReference type="EMBL" id="CM037624">
    <property type="protein sequence ID" value="KAH8010810.1"/>
    <property type="molecule type" value="Genomic_DNA"/>
</dbReference>
<evidence type="ECO:0000313" key="1">
    <source>
        <dbReference type="EMBL" id="KAH8010810.1"/>
    </source>
</evidence>
<organism evidence="1 2">
    <name type="scientific">Sphaerodactylus townsendi</name>
    <dbReference type="NCBI Taxonomy" id="933632"/>
    <lineage>
        <taxon>Eukaryota</taxon>
        <taxon>Metazoa</taxon>
        <taxon>Chordata</taxon>
        <taxon>Craniata</taxon>
        <taxon>Vertebrata</taxon>
        <taxon>Euteleostomi</taxon>
        <taxon>Lepidosauria</taxon>
        <taxon>Squamata</taxon>
        <taxon>Bifurcata</taxon>
        <taxon>Gekkota</taxon>
        <taxon>Sphaerodactylidae</taxon>
        <taxon>Sphaerodactylus</taxon>
    </lineage>
</organism>
<gene>
    <name evidence="1" type="ORF">K3G42_014005</name>
</gene>
<name>A0ACB8FUL5_9SAUR</name>
<keyword evidence="2" id="KW-1185">Reference proteome</keyword>
<proteinExistence type="predicted"/>
<reference evidence="1" key="1">
    <citation type="submission" date="2021-08" db="EMBL/GenBank/DDBJ databases">
        <title>The first chromosome-level gecko genome reveals the dynamic sex chromosomes of Neotropical dwarf geckos (Sphaerodactylidae: Sphaerodactylus).</title>
        <authorList>
            <person name="Pinto B.J."/>
            <person name="Keating S.E."/>
            <person name="Gamble T."/>
        </authorList>
    </citation>
    <scope>NUCLEOTIDE SEQUENCE</scope>
    <source>
        <strain evidence="1">TG3544</strain>
    </source>
</reference>
<protein>
    <submittedName>
        <fullName evidence="1">Uncharacterized protein</fullName>
    </submittedName>
</protein>
<accession>A0ACB8FUL5</accession>
<dbReference type="Proteomes" id="UP000827872">
    <property type="component" value="Linkage Group LG11"/>
</dbReference>
<sequence>MLGEDVSGIHLASLIIFHLLLIFVISVHLTSCSSPSPPPPIFRDRAGAKCYWDFFLLFRFIFFSSKAPKGKTIPFQRDRAKTPLAVTFPALLLKISILSHSLWCLLSRFGVRSGG</sequence>
<evidence type="ECO:0000313" key="2">
    <source>
        <dbReference type="Proteomes" id="UP000827872"/>
    </source>
</evidence>
<comment type="caution">
    <text evidence="1">The sequence shown here is derived from an EMBL/GenBank/DDBJ whole genome shotgun (WGS) entry which is preliminary data.</text>
</comment>